<protein>
    <submittedName>
        <fullName evidence="1">Uncharacterized protein</fullName>
    </submittedName>
</protein>
<dbReference type="AlphaFoldDB" id="A0A655AHY1"/>
<evidence type="ECO:0000313" key="1">
    <source>
        <dbReference type="EMBL" id="CKT34480.1"/>
    </source>
</evidence>
<evidence type="ECO:0000313" key="2">
    <source>
        <dbReference type="Proteomes" id="UP000049023"/>
    </source>
</evidence>
<dbReference type="EMBL" id="CNFU01001354">
    <property type="protein sequence ID" value="CKT34480.1"/>
    <property type="molecule type" value="Genomic_DNA"/>
</dbReference>
<reference evidence="1 2" key="1">
    <citation type="submission" date="2015-03" db="EMBL/GenBank/DDBJ databases">
        <authorList>
            <consortium name="Pathogen Informatics"/>
        </authorList>
    </citation>
    <scope>NUCLEOTIDE SEQUENCE [LARGE SCALE GENOMIC DNA]</scope>
    <source>
        <strain evidence="1 2">Bir 187</strain>
    </source>
</reference>
<name>A0A655AHY1_MYCTX</name>
<gene>
    <name evidence="1" type="ORF">ERS027661_04228</name>
</gene>
<proteinExistence type="predicted"/>
<sequence length="114" mass="11675">MVAGLVQSSDCPAVGEVVLAGGFAAQALRTRAVTRTPIHLMETDYPATDAVSSATRHRAQTGAVVLSPDVTSTASGAMTPRISVIVSEGTPAAVSASAKCPATRLKWCMVIPRP</sequence>
<organism evidence="1 2">
    <name type="scientific">Mycobacterium tuberculosis</name>
    <dbReference type="NCBI Taxonomy" id="1773"/>
    <lineage>
        <taxon>Bacteria</taxon>
        <taxon>Bacillati</taxon>
        <taxon>Actinomycetota</taxon>
        <taxon>Actinomycetes</taxon>
        <taxon>Mycobacteriales</taxon>
        <taxon>Mycobacteriaceae</taxon>
        <taxon>Mycobacterium</taxon>
        <taxon>Mycobacterium tuberculosis complex</taxon>
    </lineage>
</organism>
<accession>A0A655AHY1</accession>
<dbReference type="Proteomes" id="UP000049023">
    <property type="component" value="Unassembled WGS sequence"/>
</dbReference>